<dbReference type="PANTHER" id="PTHR48100:SF1">
    <property type="entry name" value="HISTIDINE PHOSPHATASE FAMILY PROTEIN-RELATED"/>
    <property type="match status" value="1"/>
</dbReference>
<dbReference type="EMBL" id="PYNS01000014">
    <property type="protein sequence ID" value="PSV10096.1"/>
    <property type="molecule type" value="Genomic_DNA"/>
</dbReference>
<evidence type="ECO:0000256" key="2">
    <source>
        <dbReference type="ARBA" id="ARBA00023235"/>
    </source>
</evidence>
<dbReference type="RefSeq" id="WP_107185369.1">
    <property type="nucleotide sequence ID" value="NZ_JAWQGC010000001.1"/>
</dbReference>
<sequence>MSKSIFLLRHGQTTFNAQQRLQGHCNSELTALGQDQASTIGASLSKKIGNINQWAVYSSPLGRALETAQIVCEQLGIDSDNIVTDERLKEFNLGDWETCFIPDLVKQNPKLLNHRDWYLSAPHCESYESVVNRVKDFLADNAVPDHVIVISHGLTGAVFRGVYAAMSYSETFEQDLPQNAYFLLADDKISRIQCEVTTVETV</sequence>
<evidence type="ECO:0000256" key="4">
    <source>
        <dbReference type="PIRSR" id="PIRSR613078-2"/>
    </source>
</evidence>
<accession>A0A2T3KTY7</accession>
<dbReference type="InterPro" id="IPR001345">
    <property type="entry name" value="PG/BPGM_mutase_AS"/>
</dbReference>
<reference evidence="5 6" key="1">
    <citation type="submission" date="2018-03" db="EMBL/GenBank/DDBJ databases">
        <title>Whole genome sequencing of Histamine producing bacteria.</title>
        <authorList>
            <person name="Butler K."/>
        </authorList>
    </citation>
    <scope>NUCLEOTIDE SEQUENCE [LARGE SCALE GENOMIC DNA]</scope>
    <source>
        <strain evidence="5 6">Res.4.1</strain>
    </source>
</reference>
<evidence type="ECO:0000256" key="1">
    <source>
        <dbReference type="ARBA" id="ARBA00023152"/>
    </source>
</evidence>
<dbReference type="SUPFAM" id="SSF53254">
    <property type="entry name" value="Phosphoglycerate mutase-like"/>
    <property type="match status" value="1"/>
</dbReference>
<evidence type="ECO:0000256" key="3">
    <source>
        <dbReference type="PIRSR" id="PIRSR613078-1"/>
    </source>
</evidence>
<gene>
    <name evidence="5" type="ORF">C0W93_13165</name>
</gene>
<dbReference type="PROSITE" id="PS00175">
    <property type="entry name" value="PG_MUTASE"/>
    <property type="match status" value="1"/>
</dbReference>
<comment type="caution">
    <text evidence="5">The sequence shown here is derived from an EMBL/GenBank/DDBJ whole genome shotgun (WGS) entry which is preliminary data.</text>
</comment>
<dbReference type="Gene3D" id="3.40.50.1240">
    <property type="entry name" value="Phosphoglycerate mutase-like"/>
    <property type="match status" value="1"/>
</dbReference>
<dbReference type="GO" id="GO:0005737">
    <property type="term" value="C:cytoplasm"/>
    <property type="evidence" value="ECO:0007669"/>
    <property type="project" value="TreeGrafter"/>
</dbReference>
<evidence type="ECO:0000313" key="6">
    <source>
        <dbReference type="Proteomes" id="UP000240530"/>
    </source>
</evidence>
<name>A0A2T3KTY7_PHOLD</name>
<dbReference type="InterPro" id="IPR050275">
    <property type="entry name" value="PGM_Phosphatase"/>
</dbReference>
<dbReference type="CDD" id="cd07067">
    <property type="entry name" value="HP_PGM_like"/>
    <property type="match status" value="1"/>
</dbReference>
<evidence type="ECO:0000313" key="5">
    <source>
        <dbReference type="EMBL" id="PSV10096.1"/>
    </source>
</evidence>
<feature type="binding site" evidence="4">
    <location>
        <begin position="9"/>
        <end position="16"/>
    </location>
    <ligand>
        <name>substrate</name>
    </ligand>
</feature>
<dbReference type="InterPro" id="IPR029033">
    <property type="entry name" value="His_PPase_superfam"/>
</dbReference>
<protein>
    <submittedName>
        <fullName evidence="5">Histidine phosphatase</fullName>
    </submittedName>
</protein>
<proteinExistence type="predicted"/>
<dbReference type="SMART" id="SM00855">
    <property type="entry name" value="PGAM"/>
    <property type="match status" value="1"/>
</dbReference>
<dbReference type="PANTHER" id="PTHR48100">
    <property type="entry name" value="BROAD-SPECIFICITY PHOSPHATASE YOR283W-RELATED"/>
    <property type="match status" value="1"/>
</dbReference>
<keyword evidence="1" id="KW-0324">Glycolysis</keyword>
<dbReference type="Pfam" id="PF00300">
    <property type="entry name" value="His_Phos_1"/>
    <property type="match status" value="1"/>
</dbReference>
<dbReference type="GO" id="GO:0016791">
    <property type="term" value="F:phosphatase activity"/>
    <property type="evidence" value="ECO:0007669"/>
    <property type="project" value="TreeGrafter"/>
</dbReference>
<dbReference type="AlphaFoldDB" id="A0A2T3KTY7"/>
<dbReference type="PIRSF" id="PIRSF000709">
    <property type="entry name" value="6PFK_2-Ptase"/>
    <property type="match status" value="1"/>
</dbReference>
<organism evidence="5 6">
    <name type="scientific">Photobacterium leiognathi subsp. mandapamensis</name>
    <name type="common">Photobacterium mandapamensis</name>
    <dbReference type="NCBI Taxonomy" id="48408"/>
    <lineage>
        <taxon>Bacteria</taxon>
        <taxon>Pseudomonadati</taxon>
        <taxon>Pseudomonadota</taxon>
        <taxon>Gammaproteobacteria</taxon>
        <taxon>Vibrionales</taxon>
        <taxon>Vibrionaceae</taxon>
        <taxon>Photobacterium</taxon>
    </lineage>
</organism>
<dbReference type="InterPro" id="IPR013078">
    <property type="entry name" value="His_Pase_superF_clade-1"/>
</dbReference>
<dbReference type="Proteomes" id="UP000240530">
    <property type="component" value="Unassembled WGS sequence"/>
</dbReference>
<feature type="active site" description="Tele-phosphohistidine intermediate" evidence="3">
    <location>
        <position position="10"/>
    </location>
</feature>
<feature type="active site" description="Proton donor/acceptor" evidence="3">
    <location>
        <position position="90"/>
    </location>
</feature>
<keyword evidence="2" id="KW-0413">Isomerase</keyword>
<feature type="binding site" evidence="4">
    <location>
        <position position="63"/>
    </location>
    <ligand>
        <name>substrate</name>
    </ligand>
</feature>